<dbReference type="InterPro" id="IPR003660">
    <property type="entry name" value="HAMP_dom"/>
</dbReference>
<keyword evidence="9 13" id="KW-0067">ATP-binding</keyword>
<comment type="caution">
    <text evidence="13">The sequence shown here is derived from an EMBL/GenBank/DDBJ whole genome shotgun (WGS) entry which is preliminary data.</text>
</comment>
<dbReference type="InterPro" id="IPR004358">
    <property type="entry name" value="Sig_transdc_His_kin-like_C"/>
</dbReference>
<dbReference type="InterPro" id="IPR003661">
    <property type="entry name" value="HisK_dim/P_dom"/>
</dbReference>
<feature type="transmembrane region" description="Helical" evidence="10">
    <location>
        <begin position="108"/>
        <end position="130"/>
    </location>
</feature>
<dbReference type="SMART" id="SM00388">
    <property type="entry name" value="HisKA"/>
    <property type="match status" value="1"/>
</dbReference>
<evidence type="ECO:0000256" key="6">
    <source>
        <dbReference type="ARBA" id="ARBA00022679"/>
    </source>
</evidence>
<dbReference type="Pfam" id="PF00512">
    <property type="entry name" value="HisKA"/>
    <property type="match status" value="1"/>
</dbReference>
<organism evidence="13 14">
    <name type="scientific">Gilvimarinus gilvus</name>
    <dbReference type="NCBI Taxonomy" id="3058038"/>
    <lineage>
        <taxon>Bacteria</taxon>
        <taxon>Pseudomonadati</taxon>
        <taxon>Pseudomonadota</taxon>
        <taxon>Gammaproteobacteria</taxon>
        <taxon>Cellvibrionales</taxon>
        <taxon>Cellvibrionaceae</taxon>
        <taxon>Gilvimarinus</taxon>
    </lineage>
</organism>
<keyword evidence="8" id="KW-0418">Kinase</keyword>
<dbReference type="SUPFAM" id="SSF47384">
    <property type="entry name" value="Homodimeric domain of signal transducing histidine kinase"/>
    <property type="match status" value="1"/>
</dbReference>
<keyword evidence="10" id="KW-0812">Transmembrane</keyword>
<dbReference type="PANTHER" id="PTHR44936">
    <property type="entry name" value="SENSOR PROTEIN CREC"/>
    <property type="match status" value="1"/>
</dbReference>
<keyword evidence="6" id="KW-0808">Transferase</keyword>
<evidence type="ECO:0000256" key="7">
    <source>
        <dbReference type="ARBA" id="ARBA00022741"/>
    </source>
</evidence>
<accession>A0ABU4RVM4</accession>
<evidence type="ECO:0000259" key="11">
    <source>
        <dbReference type="PROSITE" id="PS50109"/>
    </source>
</evidence>
<evidence type="ECO:0000256" key="3">
    <source>
        <dbReference type="ARBA" id="ARBA00012438"/>
    </source>
</evidence>
<dbReference type="InterPro" id="IPR003594">
    <property type="entry name" value="HATPase_dom"/>
</dbReference>
<dbReference type="RefSeq" id="WP_319835067.1">
    <property type="nucleotide sequence ID" value="NZ_JAXAFO010000007.1"/>
</dbReference>
<evidence type="ECO:0000256" key="9">
    <source>
        <dbReference type="ARBA" id="ARBA00022840"/>
    </source>
</evidence>
<dbReference type="SMART" id="SM00387">
    <property type="entry name" value="HATPase_c"/>
    <property type="match status" value="1"/>
</dbReference>
<evidence type="ECO:0000313" key="13">
    <source>
        <dbReference type="EMBL" id="MDX6848923.1"/>
    </source>
</evidence>
<dbReference type="InterPro" id="IPR005467">
    <property type="entry name" value="His_kinase_dom"/>
</dbReference>
<dbReference type="EC" id="2.7.13.3" evidence="3"/>
<name>A0ABU4RVM4_9GAMM</name>
<dbReference type="PROSITE" id="PS50885">
    <property type="entry name" value="HAMP"/>
    <property type="match status" value="1"/>
</dbReference>
<comment type="catalytic activity">
    <reaction evidence="1">
        <text>ATP + protein L-histidine = ADP + protein N-phospho-L-histidine.</text>
        <dbReference type="EC" id="2.7.13.3"/>
    </reaction>
</comment>
<dbReference type="EMBL" id="JAXAFO010000007">
    <property type="protein sequence ID" value="MDX6848923.1"/>
    <property type="molecule type" value="Genomic_DNA"/>
</dbReference>
<gene>
    <name evidence="13" type="ORF">SCD92_06090</name>
</gene>
<dbReference type="PROSITE" id="PS50109">
    <property type="entry name" value="HIS_KIN"/>
    <property type="match status" value="1"/>
</dbReference>
<keyword evidence="10" id="KW-0472">Membrane</keyword>
<keyword evidence="14" id="KW-1185">Reference proteome</keyword>
<evidence type="ECO:0000256" key="10">
    <source>
        <dbReference type="SAM" id="Phobius"/>
    </source>
</evidence>
<evidence type="ECO:0000256" key="8">
    <source>
        <dbReference type="ARBA" id="ARBA00022777"/>
    </source>
</evidence>
<comment type="subcellular location">
    <subcellularLocation>
        <location evidence="2">Cell membrane</location>
        <topology evidence="2">Multi-pass membrane protein</topology>
    </subcellularLocation>
</comment>
<dbReference type="InterPro" id="IPR036097">
    <property type="entry name" value="HisK_dim/P_sf"/>
</dbReference>
<reference evidence="13 14" key="1">
    <citation type="submission" date="2023-11" db="EMBL/GenBank/DDBJ databases">
        <title>Gilvimarinus fulvus sp. nov., isolated from the surface of Kelp.</title>
        <authorList>
            <person name="Sun Y.Y."/>
            <person name="Gong Y."/>
            <person name="Du Z.J."/>
        </authorList>
    </citation>
    <scope>NUCLEOTIDE SEQUENCE [LARGE SCALE GENOMIC DNA]</scope>
    <source>
        <strain evidence="13 14">SDUM040013</strain>
    </source>
</reference>
<dbReference type="Pfam" id="PF02518">
    <property type="entry name" value="HATPase_c"/>
    <property type="match status" value="1"/>
</dbReference>
<keyword evidence="4" id="KW-1003">Cell membrane</keyword>
<dbReference type="GO" id="GO:0005524">
    <property type="term" value="F:ATP binding"/>
    <property type="evidence" value="ECO:0007669"/>
    <property type="project" value="UniProtKB-KW"/>
</dbReference>
<dbReference type="InterPro" id="IPR036890">
    <property type="entry name" value="HATPase_C_sf"/>
</dbReference>
<evidence type="ECO:0000256" key="2">
    <source>
        <dbReference type="ARBA" id="ARBA00004651"/>
    </source>
</evidence>
<dbReference type="SUPFAM" id="SSF55874">
    <property type="entry name" value="ATPase domain of HSP90 chaperone/DNA topoisomerase II/histidine kinase"/>
    <property type="match status" value="1"/>
</dbReference>
<keyword evidence="7" id="KW-0547">Nucleotide-binding</keyword>
<sequence length="408" mass="46145">MYVSTAEESNAGDDTVKLARKIATLYQLSDNKPNILSIWNSTSMYPLELIPKSDFPVPESIKDSFQRGEALILETDTEIKAHFYLNESHHVLAISLPLARQPEQNIKIVLTLIFYAGIVIIVLVWVWPLILRLIALQDTLKRIGKGDLKARIGVPSWSYIKTIEREFNRMAQQIESLIEDNKLLGRAVSHNLKTPLARLRFGIEALTATGDSEKRHDYGKRVERDMVEMESLISTLLNYAQLEENAIIQDFTPISLVELVEQCMQSYLENKLHWRFEVEGFDSNIVANEQYLSILIHNLFSNAQRFAKSEVLVKVRVCTVGSSDQRIELSVEDDGPGIEQSERDQVIKPFWRGGNNHNASEQPLGGHGMGLAIVSRIAYWHNAKLLISKSDGLSGAKILVEFPLYKSS</sequence>
<dbReference type="Gene3D" id="6.10.340.10">
    <property type="match status" value="1"/>
</dbReference>
<dbReference type="PANTHER" id="PTHR44936:SF10">
    <property type="entry name" value="SENSOR PROTEIN RSTB"/>
    <property type="match status" value="1"/>
</dbReference>
<evidence type="ECO:0000259" key="12">
    <source>
        <dbReference type="PROSITE" id="PS50885"/>
    </source>
</evidence>
<evidence type="ECO:0000313" key="14">
    <source>
        <dbReference type="Proteomes" id="UP001273505"/>
    </source>
</evidence>
<dbReference type="Gene3D" id="3.30.565.10">
    <property type="entry name" value="Histidine kinase-like ATPase, C-terminal domain"/>
    <property type="match status" value="1"/>
</dbReference>
<dbReference type="Proteomes" id="UP001273505">
    <property type="component" value="Unassembled WGS sequence"/>
</dbReference>
<dbReference type="InterPro" id="IPR050980">
    <property type="entry name" value="2C_sensor_his_kinase"/>
</dbReference>
<dbReference type="Gene3D" id="1.10.287.130">
    <property type="match status" value="1"/>
</dbReference>
<feature type="domain" description="Histidine kinase" evidence="11">
    <location>
        <begin position="187"/>
        <end position="406"/>
    </location>
</feature>
<dbReference type="CDD" id="cd06225">
    <property type="entry name" value="HAMP"/>
    <property type="match status" value="1"/>
</dbReference>
<dbReference type="CDD" id="cd00082">
    <property type="entry name" value="HisKA"/>
    <property type="match status" value="1"/>
</dbReference>
<evidence type="ECO:0000256" key="1">
    <source>
        <dbReference type="ARBA" id="ARBA00000085"/>
    </source>
</evidence>
<keyword evidence="5" id="KW-0597">Phosphoprotein</keyword>
<keyword evidence="10" id="KW-1133">Transmembrane helix</keyword>
<dbReference type="PRINTS" id="PR00344">
    <property type="entry name" value="BCTRLSENSOR"/>
</dbReference>
<evidence type="ECO:0000256" key="5">
    <source>
        <dbReference type="ARBA" id="ARBA00022553"/>
    </source>
</evidence>
<protein>
    <recommendedName>
        <fullName evidence="3">histidine kinase</fullName>
        <ecNumber evidence="3">2.7.13.3</ecNumber>
    </recommendedName>
</protein>
<proteinExistence type="predicted"/>
<feature type="domain" description="HAMP" evidence="12">
    <location>
        <begin position="127"/>
        <end position="179"/>
    </location>
</feature>
<evidence type="ECO:0000256" key="4">
    <source>
        <dbReference type="ARBA" id="ARBA00022475"/>
    </source>
</evidence>